<reference evidence="1 2" key="1">
    <citation type="submission" date="2024-01" db="EMBL/GenBank/DDBJ databases">
        <title>Chryseobacterium sp. T9W2-O.</title>
        <authorList>
            <person name="Maltman C."/>
        </authorList>
    </citation>
    <scope>NUCLEOTIDE SEQUENCE [LARGE SCALE GENOMIC DNA]</scope>
    <source>
        <strain evidence="1 2">T9W2-O</strain>
    </source>
</reference>
<comment type="caution">
    <text evidence="1">The sequence shown here is derived from an EMBL/GenBank/DDBJ whole genome shotgun (WGS) entry which is preliminary data.</text>
</comment>
<dbReference type="RefSeq" id="WP_326319427.1">
    <property type="nucleotide sequence ID" value="NZ_JAYLAA010000006.1"/>
</dbReference>
<evidence type="ECO:0000313" key="2">
    <source>
        <dbReference type="Proteomes" id="UP001348397"/>
    </source>
</evidence>
<evidence type="ECO:0000313" key="1">
    <source>
        <dbReference type="EMBL" id="MEC3874344.1"/>
    </source>
</evidence>
<name>A0ABU6HMT4_9FLAO</name>
<proteinExistence type="predicted"/>
<dbReference type="EMBL" id="JAYLAA010000006">
    <property type="protein sequence ID" value="MEC3874344.1"/>
    <property type="molecule type" value="Genomic_DNA"/>
</dbReference>
<accession>A0ABU6HMT4</accession>
<keyword evidence="2" id="KW-1185">Reference proteome</keyword>
<dbReference type="Proteomes" id="UP001348397">
    <property type="component" value="Unassembled WGS sequence"/>
</dbReference>
<protein>
    <submittedName>
        <fullName evidence="1">Uncharacterized protein</fullName>
    </submittedName>
</protein>
<organism evidence="1 2">
    <name type="scientific">Chryseobacterium salviniae</name>
    <dbReference type="NCBI Taxonomy" id="3101750"/>
    <lineage>
        <taxon>Bacteria</taxon>
        <taxon>Pseudomonadati</taxon>
        <taxon>Bacteroidota</taxon>
        <taxon>Flavobacteriia</taxon>
        <taxon>Flavobacteriales</taxon>
        <taxon>Weeksellaceae</taxon>
        <taxon>Chryseobacterium group</taxon>
        <taxon>Chryseobacterium</taxon>
    </lineage>
</organism>
<gene>
    <name evidence="1" type="ORF">SOP96_01310</name>
</gene>
<sequence length="113" mass="12804">MQKTLKTFFIFSLLLIFISNVGGVSVCLDHATHLTTKTIEKKHAKGDKAASFSQDDECQCALHFQMNNVLLPDFALPDFNVSEKPTNKFLQQKAKTYRCLLDYFSSRAPPVLF</sequence>